<name>A0ABP0EAB8_9ASCO</name>
<keyword evidence="16" id="KW-0594">Phospholipid biosynthesis</keyword>
<dbReference type="PANTHER" id="PTHR13619">
    <property type="entry name" value="PHOSPHATIDATE CYTIDYLYLTRANSFERASE, MITOCHONDRIAL"/>
    <property type="match status" value="1"/>
</dbReference>
<evidence type="ECO:0000256" key="15">
    <source>
        <dbReference type="ARBA" id="ARBA00023136"/>
    </source>
</evidence>
<keyword evidence="20" id="KW-1185">Reference proteome</keyword>
<dbReference type="PIRSF" id="PIRSF028840">
    <property type="entry name" value="Mmp37"/>
    <property type="match status" value="1"/>
</dbReference>
<keyword evidence="11" id="KW-0999">Mitochondrion inner membrane</keyword>
<evidence type="ECO:0000313" key="19">
    <source>
        <dbReference type="EMBL" id="CAK7903146.1"/>
    </source>
</evidence>
<evidence type="ECO:0000256" key="17">
    <source>
        <dbReference type="ARBA" id="ARBA00023264"/>
    </source>
</evidence>
<evidence type="ECO:0000256" key="5">
    <source>
        <dbReference type="ARBA" id="ARBA00005458"/>
    </source>
</evidence>
<keyword evidence="13" id="KW-0443">Lipid metabolism</keyword>
<dbReference type="PANTHER" id="PTHR13619:SF0">
    <property type="entry name" value="PHOSPHATIDATE CYTIDYLYLTRANSFERASE, MITOCHONDRIAL"/>
    <property type="match status" value="1"/>
</dbReference>
<keyword evidence="12" id="KW-0460">Magnesium</keyword>
<evidence type="ECO:0000256" key="9">
    <source>
        <dbReference type="ARBA" id="ARBA00022679"/>
    </source>
</evidence>
<comment type="similarity">
    <text evidence="5">Belongs to the TAM41 family.</text>
</comment>
<reference evidence="19 20" key="1">
    <citation type="submission" date="2024-01" db="EMBL/GenBank/DDBJ databases">
        <authorList>
            <consortium name="Genoscope - CEA"/>
            <person name="William W."/>
        </authorList>
    </citation>
    <scope>NUCLEOTIDE SEQUENCE [LARGE SCALE GENOMIC DNA]</scope>
    <source>
        <strain evidence="19 20">29B2s-10</strain>
    </source>
</reference>
<dbReference type="Proteomes" id="UP001497600">
    <property type="component" value="Chromosome D"/>
</dbReference>
<comment type="subcellular location">
    <subcellularLocation>
        <location evidence="2">Mitochondrion inner membrane</location>
        <topology evidence="2">Peripheral membrane protein</topology>
        <orientation evidence="2">Matrix side</orientation>
    </subcellularLocation>
</comment>
<keyword evidence="14" id="KW-0496">Mitochondrion</keyword>
<dbReference type="GO" id="GO:0016779">
    <property type="term" value="F:nucleotidyltransferase activity"/>
    <property type="evidence" value="ECO:0007669"/>
    <property type="project" value="UniProtKB-KW"/>
</dbReference>
<keyword evidence="17" id="KW-1208">Phospholipid metabolism</keyword>
<comment type="pathway">
    <text evidence="4">Lipid metabolism.</text>
</comment>
<comment type="cofactor">
    <cofactor evidence="1">
        <name>Mg(2+)</name>
        <dbReference type="ChEBI" id="CHEBI:18420"/>
    </cofactor>
</comment>
<keyword evidence="8" id="KW-0444">Lipid biosynthesis</keyword>
<evidence type="ECO:0000256" key="12">
    <source>
        <dbReference type="ARBA" id="ARBA00022842"/>
    </source>
</evidence>
<evidence type="ECO:0000256" key="18">
    <source>
        <dbReference type="ARBA" id="ARBA00029893"/>
    </source>
</evidence>
<dbReference type="EC" id="2.7.7.41" evidence="6"/>
<keyword evidence="15" id="KW-0472">Membrane</keyword>
<keyword evidence="9" id="KW-0808">Transferase</keyword>
<evidence type="ECO:0000256" key="10">
    <source>
        <dbReference type="ARBA" id="ARBA00022695"/>
    </source>
</evidence>
<evidence type="ECO:0000256" key="1">
    <source>
        <dbReference type="ARBA" id="ARBA00001946"/>
    </source>
</evidence>
<evidence type="ECO:0000313" key="20">
    <source>
        <dbReference type="Proteomes" id="UP001497600"/>
    </source>
</evidence>
<evidence type="ECO:0000256" key="13">
    <source>
        <dbReference type="ARBA" id="ARBA00023098"/>
    </source>
</evidence>
<evidence type="ECO:0000256" key="8">
    <source>
        <dbReference type="ARBA" id="ARBA00022516"/>
    </source>
</evidence>
<sequence length="386" mass="43345">MFASCQGLVKGRVNVNYAVRRTYYQWSRPQFKSIIANGVDGLVKEVNQIKIHEKKDGNISNITVEDSRSSLSKIMDSFTPVDFAFGYGSGVLKQDGYSESDVPQIDVIMGVNDPTNWHDANLKLNPSHYSALGYMGPRTISHVQALGAGVYFNPYVPIEHKMVKYGIVSLKDALKDLVEWNNLYIAGRLQKPVKFLVDHPLIDHAVDYNRQSALHLALLLRASSTKDSSISFTRAELYETITSISYLGDFRIVLGGENPNKIKNIVAKQMSNFNELYGPYIESLLEENILQITKSTSSTSLLRLSLSNNQLEEAMESLPLAFRNKLYHNTTSNFITDRILLRQNLLKSITATVGYPSIIQTAKGVFTAGAVKSVKYAWEKKRKSFR</sequence>
<evidence type="ECO:0000256" key="3">
    <source>
        <dbReference type="ARBA" id="ARBA00005119"/>
    </source>
</evidence>
<evidence type="ECO:0000256" key="7">
    <source>
        <dbReference type="ARBA" id="ARBA00018337"/>
    </source>
</evidence>
<keyword evidence="10 19" id="KW-0548">Nucleotidyltransferase</keyword>
<evidence type="ECO:0000256" key="2">
    <source>
        <dbReference type="ARBA" id="ARBA00004443"/>
    </source>
</evidence>
<evidence type="ECO:0000256" key="14">
    <source>
        <dbReference type="ARBA" id="ARBA00023128"/>
    </source>
</evidence>
<evidence type="ECO:0000256" key="4">
    <source>
        <dbReference type="ARBA" id="ARBA00005189"/>
    </source>
</evidence>
<evidence type="ECO:0000256" key="6">
    <source>
        <dbReference type="ARBA" id="ARBA00012487"/>
    </source>
</evidence>
<comment type="pathway">
    <text evidence="3">Phospholipid metabolism; CDP-diacylglycerol biosynthesis; CDP-diacylglycerol from sn-glycerol 3-phosphate: step 3/3.</text>
</comment>
<dbReference type="EMBL" id="OZ004256">
    <property type="protein sequence ID" value="CAK7903146.1"/>
    <property type="molecule type" value="Genomic_DNA"/>
</dbReference>
<proteinExistence type="inferred from homology"/>
<dbReference type="Pfam" id="PF09139">
    <property type="entry name" value="Tam41_Mmp37"/>
    <property type="match status" value="1"/>
</dbReference>
<evidence type="ECO:0000256" key="16">
    <source>
        <dbReference type="ARBA" id="ARBA00023209"/>
    </source>
</evidence>
<organism evidence="19 20">
    <name type="scientific">[Candida] anglica</name>
    <dbReference type="NCBI Taxonomy" id="148631"/>
    <lineage>
        <taxon>Eukaryota</taxon>
        <taxon>Fungi</taxon>
        <taxon>Dikarya</taxon>
        <taxon>Ascomycota</taxon>
        <taxon>Saccharomycotina</taxon>
        <taxon>Pichiomycetes</taxon>
        <taxon>Debaryomycetaceae</taxon>
        <taxon>Kurtzmaniella</taxon>
    </lineage>
</organism>
<gene>
    <name evidence="19" type="primary">TAM41</name>
    <name evidence="19" type="ORF">CAAN4_D03180</name>
</gene>
<evidence type="ECO:0000256" key="11">
    <source>
        <dbReference type="ARBA" id="ARBA00022792"/>
    </source>
</evidence>
<accession>A0ABP0EAB8</accession>
<dbReference type="InterPro" id="IPR015222">
    <property type="entry name" value="Tam41"/>
</dbReference>
<protein>
    <recommendedName>
        <fullName evidence="7">Phosphatidate cytidylyltransferase, mitochondrial</fullName>
        <ecNumber evidence="6">2.7.7.41</ecNumber>
    </recommendedName>
    <alternativeName>
        <fullName evidence="18">CDP-diacylglycerol synthase</fullName>
    </alternativeName>
</protein>